<dbReference type="Pfam" id="PF00650">
    <property type="entry name" value="CRAL_TRIO"/>
    <property type="match status" value="1"/>
</dbReference>
<dbReference type="PANTHER" id="PTHR47041">
    <property type="entry name" value="SEC14 CYTOSOLIC FACTOR FAMILY PROTEIN / PHOSPHOGLYCERIDE TRANSFER FAMILY PROTEIN"/>
    <property type="match status" value="1"/>
</dbReference>
<dbReference type="OMA" id="WNPFRVL"/>
<evidence type="ECO:0000259" key="3">
    <source>
        <dbReference type="PROSITE" id="PS50191"/>
    </source>
</evidence>
<evidence type="ECO:0000256" key="2">
    <source>
        <dbReference type="SAM" id="Phobius"/>
    </source>
</evidence>
<dbReference type="CDD" id="cd00170">
    <property type="entry name" value="SEC14"/>
    <property type="match status" value="1"/>
</dbReference>
<dbReference type="AlphaFoldDB" id="D8TES9"/>
<organism evidence="5">
    <name type="scientific">Selaginella moellendorffii</name>
    <name type="common">Spikemoss</name>
    <dbReference type="NCBI Taxonomy" id="88036"/>
    <lineage>
        <taxon>Eukaryota</taxon>
        <taxon>Viridiplantae</taxon>
        <taxon>Streptophyta</taxon>
        <taxon>Embryophyta</taxon>
        <taxon>Tracheophyta</taxon>
        <taxon>Lycopodiopsida</taxon>
        <taxon>Selaginellales</taxon>
        <taxon>Selaginellaceae</taxon>
        <taxon>Selaginella</taxon>
    </lineage>
</organism>
<dbReference type="EMBL" id="GL377747">
    <property type="protein sequence ID" value="EFJ04839.1"/>
    <property type="molecule type" value="Genomic_DNA"/>
</dbReference>
<feature type="region of interest" description="Disordered" evidence="1">
    <location>
        <begin position="130"/>
        <end position="162"/>
    </location>
</feature>
<keyword evidence="2" id="KW-1133">Transmembrane helix</keyword>
<dbReference type="PROSITE" id="PS50191">
    <property type="entry name" value="CRAL_TRIO"/>
    <property type="match status" value="1"/>
</dbReference>
<dbReference type="STRING" id="88036.D8TES9"/>
<evidence type="ECO:0000313" key="5">
    <source>
        <dbReference type="Proteomes" id="UP000001514"/>
    </source>
</evidence>
<name>D8TES9_SELML</name>
<keyword evidence="5" id="KW-1185">Reference proteome</keyword>
<dbReference type="InterPro" id="IPR036865">
    <property type="entry name" value="CRAL-TRIO_dom_sf"/>
</dbReference>
<feature type="compositionally biased region" description="Pro residues" evidence="1">
    <location>
        <begin position="139"/>
        <end position="154"/>
    </location>
</feature>
<keyword evidence="2" id="KW-0812">Transmembrane</keyword>
<dbReference type="eggNOG" id="KOG1471">
    <property type="taxonomic scope" value="Eukaryota"/>
</dbReference>
<feature type="transmembrane region" description="Helical" evidence="2">
    <location>
        <begin position="322"/>
        <end position="345"/>
    </location>
</feature>
<dbReference type="Proteomes" id="UP000001514">
    <property type="component" value="Unassembled WGS sequence"/>
</dbReference>
<sequence length="476" mass="53784">MSVELRTGRDELQANKKKLRLSLASLPRAAVARAAISLKRVRVNRDSTAQLAVFMLKVGALEALRRGLQHRCPPLWWIIQAIPLFRAPPFAWLQRWYPFRCLIQGTQIFSKPVVFLSIATALTNAWDQHGRQGEGSIFPAPPPLPSPPPSPRSPSPRSLQDREDSQAMALRKMLEEHGIFVPDRISNDELHRFYQAANKSNKRFVALVKKNVGWRQNFRFLSCRELDEWSELVYWHHHDSQDRPLLIIRLGLASTTLVSSQRPRFAQAIVSQIEFGVVNLLRGEDPRITVVLDCAGAPAVGFPLQMTKSCCVLVQDNYPTRLAALFIVNLPPFVRVVATAIVQILKPATRDKIYVESDDCARILAEHLGGLDWVPIYLGGNCKCSLCNEARAALDEERQDRLHELVQGVGNNRQQQQQTSFGQRDYLFSDQDEEDVTPFQSCTRVLRVAIIGLLMLWIVVALVAGLYEPHLDELPT</sequence>
<dbReference type="SMART" id="SM00516">
    <property type="entry name" value="SEC14"/>
    <property type="match status" value="1"/>
</dbReference>
<proteinExistence type="predicted"/>
<evidence type="ECO:0000256" key="1">
    <source>
        <dbReference type="SAM" id="MobiDB-lite"/>
    </source>
</evidence>
<dbReference type="InterPro" id="IPR001251">
    <property type="entry name" value="CRAL-TRIO_dom"/>
</dbReference>
<protein>
    <recommendedName>
        <fullName evidence="3">CRAL-TRIO domain-containing protein</fullName>
    </recommendedName>
</protein>
<feature type="domain" description="CRAL-TRIO" evidence="3">
    <location>
        <begin position="239"/>
        <end position="386"/>
    </location>
</feature>
<gene>
    <name evidence="4" type="ORF">SELMODRAFT_272349</name>
</gene>
<dbReference type="SUPFAM" id="SSF52087">
    <property type="entry name" value="CRAL/TRIO domain"/>
    <property type="match status" value="1"/>
</dbReference>
<dbReference type="Gene3D" id="3.40.525.10">
    <property type="entry name" value="CRAL-TRIO lipid binding domain"/>
    <property type="match status" value="1"/>
</dbReference>
<dbReference type="FunCoup" id="D8TES9">
    <property type="interactions" value="689"/>
</dbReference>
<accession>D8TES9</accession>
<dbReference type="InParanoid" id="D8TES9"/>
<evidence type="ECO:0000313" key="4">
    <source>
        <dbReference type="EMBL" id="EFJ04839.1"/>
    </source>
</evidence>
<dbReference type="PANTHER" id="PTHR47041:SF2">
    <property type="entry name" value="SEC14 CYTOSOLIC FACTOR FAMILY PROTEIN _ PHOSPHOGLYCERIDE TRANSFER FAMILY PROTEIN"/>
    <property type="match status" value="1"/>
</dbReference>
<feature type="transmembrane region" description="Helical" evidence="2">
    <location>
        <begin position="445"/>
        <end position="467"/>
    </location>
</feature>
<dbReference type="Gramene" id="EFJ04839">
    <property type="protein sequence ID" value="EFJ04839"/>
    <property type="gene ID" value="SELMODRAFT_272349"/>
</dbReference>
<keyword evidence="2" id="KW-0472">Membrane</keyword>
<reference evidence="4 5" key="1">
    <citation type="journal article" date="2011" name="Science">
        <title>The Selaginella genome identifies genetic changes associated with the evolution of vascular plants.</title>
        <authorList>
            <person name="Banks J.A."/>
            <person name="Nishiyama T."/>
            <person name="Hasebe M."/>
            <person name="Bowman J.L."/>
            <person name="Gribskov M."/>
            <person name="dePamphilis C."/>
            <person name="Albert V.A."/>
            <person name="Aono N."/>
            <person name="Aoyama T."/>
            <person name="Ambrose B.A."/>
            <person name="Ashton N.W."/>
            <person name="Axtell M.J."/>
            <person name="Barker E."/>
            <person name="Barker M.S."/>
            <person name="Bennetzen J.L."/>
            <person name="Bonawitz N.D."/>
            <person name="Chapple C."/>
            <person name="Cheng C."/>
            <person name="Correa L.G."/>
            <person name="Dacre M."/>
            <person name="DeBarry J."/>
            <person name="Dreyer I."/>
            <person name="Elias M."/>
            <person name="Engstrom E.M."/>
            <person name="Estelle M."/>
            <person name="Feng L."/>
            <person name="Finet C."/>
            <person name="Floyd S.K."/>
            <person name="Frommer W.B."/>
            <person name="Fujita T."/>
            <person name="Gramzow L."/>
            <person name="Gutensohn M."/>
            <person name="Harholt J."/>
            <person name="Hattori M."/>
            <person name="Heyl A."/>
            <person name="Hirai T."/>
            <person name="Hiwatashi Y."/>
            <person name="Ishikawa M."/>
            <person name="Iwata M."/>
            <person name="Karol K.G."/>
            <person name="Koehler B."/>
            <person name="Kolukisaoglu U."/>
            <person name="Kubo M."/>
            <person name="Kurata T."/>
            <person name="Lalonde S."/>
            <person name="Li K."/>
            <person name="Li Y."/>
            <person name="Litt A."/>
            <person name="Lyons E."/>
            <person name="Manning G."/>
            <person name="Maruyama T."/>
            <person name="Michael T.P."/>
            <person name="Mikami K."/>
            <person name="Miyazaki S."/>
            <person name="Morinaga S."/>
            <person name="Murata T."/>
            <person name="Mueller-Roeber B."/>
            <person name="Nelson D.R."/>
            <person name="Obara M."/>
            <person name="Oguri Y."/>
            <person name="Olmstead R.G."/>
            <person name="Onodera N."/>
            <person name="Petersen B.L."/>
            <person name="Pils B."/>
            <person name="Prigge M."/>
            <person name="Rensing S.A."/>
            <person name="Riano-Pachon D.M."/>
            <person name="Roberts A.W."/>
            <person name="Sato Y."/>
            <person name="Scheller H.V."/>
            <person name="Schulz B."/>
            <person name="Schulz C."/>
            <person name="Shakirov E.V."/>
            <person name="Shibagaki N."/>
            <person name="Shinohara N."/>
            <person name="Shippen D.E."/>
            <person name="Soerensen I."/>
            <person name="Sotooka R."/>
            <person name="Sugimoto N."/>
            <person name="Sugita M."/>
            <person name="Sumikawa N."/>
            <person name="Tanurdzic M."/>
            <person name="Theissen G."/>
            <person name="Ulvskov P."/>
            <person name="Wakazuki S."/>
            <person name="Weng J.K."/>
            <person name="Willats W.W."/>
            <person name="Wipf D."/>
            <person name="Wolf P.G."/>
            <person name="Yang L."/>
            <person name="Zimmer A.D."/>
            <person name="Zhu Q."/>
            <person name="Mitros T."/>
            <person name="Hellsten U."/>
            <person name="Loque D."/>
            <person name="Otillar R."/>
            <person name="Salamov A."/>
            <person name="Schmutz J."/>
            <person name="Shapiro H."/>
            <person name="Lindquist E."/>
            <person name="Lucas S."/>
            <person name="Rokhsar D."/>
            <person name="Grigoriev I.V."/>
        </authorList>
    </citation>
    <scope>NUCLEOTIDE SEQUENCE [LARGE SCALE GENOMIC DNA]</scope>
</reference>
<dbReference type="KEGG" id="smo:SELMODRAFT_272349"/>
<dbReference type="HOGENOM" id="CLU_045748_0_0_1"/>